<sequence>MKLVLLSLALLGSVLAEEAPFKPQGALLVLPQQFNAAAQQQEAETIDKISERVMERLRQEQGSQTGNYHVYLADGRLQKVQFTAAPLRAQPNQNTQQVSLQNSQTSIGSNTYQFNQQNAQANNRFQAYTQAQQYKQSEEQSQYNPSYTTNSYSRVSLQGSATQASEGQVSEPNPVVAHFGRLQQERLQQQLKQLQEQQEQLKQQAEEVQQQLQQQQEFASNFVATVQYSEVPPIPAPIYSQNPAPVTRILRYAPQYF</sequence>
<protein>
    <submittedName>
        <fullName evidence="4">Unkown protein</fullName>
    </submittedName>
</protein>
<name>R4WRE7_RIPPE</name>
<dbReference type="EMBL" id="AK417252">
    <property type="protein sequence ID" value="BAN20467.1"/>
    <property type="molecule type" value="mRNA"/>
</dbReference>
<feature type="region of interest" description="Disordered" evidence="2">
    <location>
        <begin position="132"/>
        <end position="151"/>
    </location>
</feature>
<feature type="coiled-coil region" evidence="1">
    <location>
        <begin position="177"/>
        <end position="218"/>
    </location>
</feature>
<accession>R4WRE7</accession>
<proteinExistence type="evidence at transcript level"/>
<evidence type="ECO:0000256" key="1">
    <source>
        <dbReference type="SAM" id="Coils"/>
    </source>
</evidence>
<reference evidence="4" key="1">
    <citation type="journal article" date="2013" name="PLoS ONE">
        <title>Gene expression in gut symbiotic organ of stinkbug affected by extracellular bacterial symbiont.</title>
        <authorList>
            <person name="Futahashi R."/>
            <person name="Tanaka K."/>
            <person name="Tanahashi M."/>
            <person name="Nikoh N."/>
            <person name="Kikuchi Y."/>
            <person name="Lee B.L."/>
            <person name="Fukatsu T."/>
        </authorList>
    </citation>
    <scope>NUCLEOTIDE SEQUENCE</scope>
    <source>
        <tissue evidence="4">Midgut</tissue>
    </source>
</reference>
<keyword evidence="1" id="KW-0175">Coiled coil</keyword>
<keyword evidence="3" id="KW-0732">Signal</keyword>
<feature type="signal peptide" evidence="3">
    <location>
        <begin position="1"/>
        <end position="16"/>
    </location>
</feature>
<dbReference type="AlphaFoldDB" id="R4WRE7"/>
<feature type="chain" id="PRO_5004372715" evidence="3">
    <location>
        <begin position="17"/>
        <end position="257"/>
    </location>
</feature>
<organism evidence="4">
    <name type="scientific">Riptortus pedestris</name>
    <name type="common">Bean bug</name>
    <dbReference type="NCBI Taxonomy" id="329032"/>
    <lineage>
        <taxon>Eukaryota</taxon>
        <taxon>Metazoa</taxon>
        <taxon>Ecdysozoa</taxon>
        <taxon>Arthropoda</taxon>
        <taxon>Hexapoda</taxon>
        <taxon>Insecta</taxon>
        <taxon>Pterygota</taxon>
        <taxon>Neoptera</taxon>
        <taxon>Paraneoptera</taxon>
        <taxon>Hemiptera</taxon>
        <taxon>Heteroptera</taxon>
        <taxon>Panheteroptera</taxon>
        <taxon>Pentatomomorpha</taxon>
        <taxon>Coreoidea</taxon>
        <taxon>Alydidae</taxon>
        <taxon>Riptortus</taxon>
    </lineage>
</organism>
<evidence type="ECO:0000256" key="2">
    <source>
        <dbReference type="SAM" id="MobiDB-lite"/>
    </source>
</evidence>
<evidence type="ECO:0000256" key="3">
    <source>
        <dbReference type="SAM" id="SignalP"/>
    </source>
</evidence>
<evidence type="ECO:0000313" key="4">
    <source>
        <dbReference type="EMBL" id="BAN20467.1"/>
    </source>
</evidence>
<feature type="compositionally biased region" description="Low complexity" evidence="2">
    <location>
        <begin position="132"/>
        <end position="143"/>
    </location>
</feature>